<organism evidence="1 2">
    <name type="scientific">Vermiconidia calcicola</name>
    <dbReference type="NCBI Taxonomy" id="1690605"/>
    <lineage>
        <taxon>Eukaryota</taxon>
        <taxon>Fungi</taxon>
        <taxon>Dikarya</taxon>
        <taxon>Ascomycota</taxon>
        <taxon>Pezizomycotina</taxon>
        <taxon>Dothideomycetes</taxon>
        <taxon>Dothideomycetidae</taxon>
        <taxon>Mycosphaerellales</taxon>
        <taxon>Extremaceae</taxon>
        <taxon>Vermiconidia</taxon>
    </lineage>
</organism>
<dbReference type="Proteomes" id="UP001281147">
    <property type="component" value="Unassembled WGS sequence"/>
</dbReference>
<reference evidence="1" key="1">
    <citation type="submission" date="2023-07" db="EMBL/GenBank/DDBJ databases">
        <title>Black Yeasts Isolated from many extreme environments.</title>
        <authorList>
            <person name="Coleine C."/>
            <person name="Stajich J.E."/>
            <person name="Selbmann L."/>
        </authorList>
    </citation>
    <scope>NUCLEOTIDE SEQUENCE</scope>
    <source>
        <strain evidence="1">CCFEE 5714</strain>
    </source>
</reference>
<sequence length="178" mass="19898">MPSKPKNSKKQQPSAKSSNSNALNKPRTPDWLPLSPVLPAEDLTLGSLLDDQVLTIPRLWTASLCKAYVSFCSTLPLSTTPGKPKRGDAVRVNDRFQVDDPSFAERLWSSTALKQMVENPAVDGKVLTAEEKQELWGGEVLGLNGNIRIYRYSKGQFFDQHCKRRSLLLRELLVDFPS</sequence>
<proteinExistence type="predicted"/>
<name>A0ACC3NME5_9PEZI</name>
<protein>
    <submittedName>
        <fullName evidence="1">Uncharacterized protein</fullName>
    </submittedName>
</protein>
<dbReference type="EMBL" id="JAUTXU010000027">
    <property type="protein sequence ID" value="KAK3719236.1"/>
    <property type="molecule type" value="Genomic_DNA"/>
</dbReference>
<comment type="caution">
    <text evidence="1">The sequence shown here is derived from an EMBL/GenBank/DDBJ whole genome shotgun (WGS) entry which is preliminary data.</text>
</comment>
<evidence type="ECO:0000313" key="1">
    <source>
        <dbReference type="EMBL" id="KAK3719236.1"/>
    </source>
</evidence>
<evidence type="ECO:0000313" key="2">
    <source>
        <dbReference type="Proteomes" id="UP001281147"/>
    </source>
</evidence>
<gene>
    <name evidence="1" type="ORF">LTR37_004455</name>
</gene>
<accession>A0ACC3NME5</accession>
<keyword evidence="2" id="KW-1185">Reference proteome</keyword>